<keyword evidence="6" id="KW-1003">Cell membrane</keyword>
<evidence type="ECO:0000256" key="9">
    <source>
        <dbReference type="ARBA" id="ARBA00022748"/>
    </source>
</evidence>
<dbReference type="GO" id="GO:0005886">
    <property type="term" value="C:plasma membrane"/>
    <property type="evidence" value="ECO:0007669"/>
    <property type="project" value="UniProtKB-SubCell"/>
</dbReference>
<name>A0A7R8WQX5_9CRUS</name>
<comment type="similarity">
    <text evidence="3">Belongs to the CcmB/CycW/HelB family.</text>
</comment>
<evidence type="ECO:0000256" key="11">
    <source>
        <dbReference type="ARBA" id="ARBA00023136"/>
    </source>
</evidence>
<comment type="subcellular location">
    <subcellularLocation>
        <location evidence="2">Cell inner membrane</location>
        <topology evidence="2">Multi-pass membrane protein</topology>
    </subcellularLocation>
</comment>
<dbReference type="GO" id="GO:0015232">
    <property type="term" value="F:heme transmembrane transporter activity"/>
    <property type="evidence" value="ECO:0007669"/>
    <property type="project" value="InterPro"/>
</dbReference>
<keyword evidence="5" id="KW-0813">Transport</keyword>
<sequence length="176" mass="18225">MLEAIGAAVIWVAALLATMLSSSTLFQSDHDDGTLTMIAISPQPLSLYVLVRVTMHWLLGGVPLILLTPLLGLMMQLEGDEIVTLMITLLIGTPTLELISAIGAALTVGVKRSGMLTALLVLPLFIPVLILGSMAVHATQNGLPASGQLLLMAAMLVMALVLAPVAAAAALRNALA</sequence>
<dbReference type="PANTHER" id="PTHR30070:SF1">
    <property type="entry name" value="CYTOCHROME C BIOGENESIS B-RELATED"/>
    <property type="match status" value="1"/>
</dbReference>
<dbReference type="PIRSF" id="PIRSF002764">
    <property type="entry name" value="CcmB"/>
    <property type="match status" value="1"/>
</dbReference>
<dbReference type="Pfam" id="PF03379">
    <property type="entry name" value="CcmB"/>
    <property type="match status" value="1"/>
</dbReference>
<dbReference type="AlphaFoldDB" id="A0A7R8WQX5"/>
<accession>A0A7R8WQX5</accession>
<evidence type="ECO:0000256" key="4">
    <source>
        <dbReference type="ARBA" id="ARBA00016452"/>
    </source>
</evidence>
<dbReference type="GO" id="GO:1903607">
    <property type="term" value="P:cytochrome c biosynthetic process"/>
    <property type="evidence" value="ECO:0007669"/>
    <property type="project" value="TreeGrafter"/>
</dbReference>
<keyword evidence="8" id="KW-0812">Transmembrane</keyword>
<evidence type="ECO:0000313" key="12">
    <source>
        <dbReference type="EMBL" id="CAD7236457.1"/>
    </source>
</evidence>
<comment type="function">
    <text evidence="1">Required for the export of heme to the periplasm for the biogenesis of c-type cytochromes.</text>
</comment>
<reference evidence="12" key="1">
    <citation type="submission" date="2020-11" db="EMBL/GenBank/DDBJ databases">
        <authorList>
            <person name="Tran Van P."/>
        </authorList>
    </citation>
    <scope>NUCLEOTIDE SEQUENCE</scope>
</reference>
<organism evidence="12">
    <name type="scientific">Cyprideis torosa</name>
    <dbReference type="NCBI Taxonomy" id="163714"/>
    <lineage>
        <taxon>Eukaryota</taxon>
        <taxon>Metazoa</taxon>
        <taxon>Ecdysozoa</taxon>
        <taxon>Arthropoda</taxon>
        <taxon>Crustacea</taxon>
        <taxon>Oligostraca</taxon>
        <taxon>Ostracoda</taxon>
        <taxon>Podocopa</taxon>
        <taxon>Podocopida</taxon>
        <taxon>Cytherocopina</taxon>
        <taxon>Cytheroidea</taxon>
        <taxon>Cytherideidae</taxon>
        <taxon>Cyprideis</taxon>
    </lineage>
</organism>
<dbReference type="GO" id="GO:0017004">
    <property type="term" value="P:cytochrome complex assembly"/>
    <property type="evidence" value="ECO:0007669"/>
    <property type="project" value="UniProtKB-KW"/>
</dbReference>
<protein>
    <recommendedName>
        <fullName evidence="4">Heme exporter protein B</fullName>
    </recommendedName>
</protein>
<keyword evidence="9" id="KW-0201">Cytochrome c-type biogenesis</keyword>
<keyword evidence="11" id="KW-0472">Membrane</keyword>
<dbReference type="PRINTS" id="PR01414">
    <property type="entry name" value="CCMBBIOGNSIS"/>
</dbReference>
<evidence type="ECO:0000256" key="7">
    <source>
        <dbReference type="ARBA" id="ARBA00022519"/>
    </source>
</evidence>
<proteinExistence type="inferred from homology"/>
<dbReference type="InterPro" id="IPR003544">
    <property type="entry name" value="Cyt_c_biogenesis_CcmB"/>
</dbReference>
<gene>
    <name evidence="12" type="ORF">CTOB1V02_LOCUS14272</name>
</gene>
<dbReference type="PANTHER" id="PTHR30070">
    <property type="entry name" value="HEME EXPORTER PROTEIN B"/>
    <property type="match status" value="1"/>
</dbReference>
<evidence type="ECO:0000256" key="3">
    <source>
        <dbReference type="ARBA" id="ARBA00010544"/>
    </source>
</evidence>
<evidence type="ECO:0000256" key="6">
    <source>
        <dbReference type="ARBA" id="ARBA00022475"/>
    </source>
</evidence>
<evidence type="ECO:0000256" key="5">
    <source>
        <dbReference type="ARBA" id="ARBA00022448"/>
    </source>
</evidence>
<dbReference type="NCBIfam" id="TIGR01190">
    <property type="entry name" value="ccmB"/>
    <property type="match status" value="1"/>
</dbReference>
<evidence type="ECO:0000256" key="2">
    <source>
        <dbReference type="ARBA" id="ARBA00004429"/>
    </source>
</evidence>
<dbReference type="InterPro" id="IPR026031">
    <property type="entry name" value="Cyt_c_CcmB_bac"/>
</dbReference>
<keyword evidence="7" id="KW-0997">Cell inner membrane</keyword>
<evidence type="ECO:0000256" key="8">
    <source>
        <dbReference type="ARBA" id="ARBA00022692"/>
    </source>
</evidence>
<evidence type="ECO:0000256" key="10">
    <source>
        <dbReference type="ARBA" id="ARBA00022989"/>
    </source>
</evidence>
<keyword evidence="10" id="KW-1133">Transmembrane helix</keyword>
<evidence type="ECO:0000256" key="1">
    <source>
        <dbReference type="ARBA" id="ARBA00002442"/>
    </source>
</evidence>
<dbReference type="EMBL" id="OB679204">
    <property type="protein sequence ID" value="CAD7236457.1"/>
    <property type="molecule type" value="Genomic_DNA"/>
</dbReference>